<evidence type="ECO:0000313" key="3">
    <source>
        <dbReference type="Proteomes" id="UP000593591"/>
    </source>
</evidence>
<dbReference type="NCBIfam" id="NF033516">
    <property type="entry name" value="transpos_IS3"/>
    <property type="match status" value="1"/>
</dbReference>
<proteinExistence type="predicted"/>
<protein>
    <submittedName>
        <fullName evidence="2">IS3 family transposase</fullName>
    </submittedName>
</protein>
<dbReference type="InterPro" id="IPR012337">
    <property type="entry name" value="RNaseH-like_sf"/>
</dbReference>
<evidence type="ECO:0000313" key="2">
    <source>
        <dbReference type="EMBL" id="QOS39029.1"/>
    </source>
</evidence>
<sequence>MPAGTRTLPKKIGCLGGREGKARAAEKAHAIIEILQGKEIYVTLKILLKVAEMAKSTYEYAVKRIDADPDRELKDRIKRVFDENHGRYGYRRITAEISKEGKVNHKKIQRLMKEMELYARQPRGKYNSFRGNVGKTAPNILDRRFEATKPFEKWVTDVSEFHFPWGKVYLSPILNLFNHEIVGYDISRNPNFRQTVNMLKMAFSGRKDFGGMILHSDQGWQYRMKRYQLMLKEHNIVQSMSRKGNCHDNAVMENFFGRLKTEMFYGHEYEFHDYDTFKAALEEYILWWNEKRIQAKLNWLAPHEVLTNWNANVVR</sequence>
<dbReference type="Pfam" id="PF00665">
    <property type="entry name" value="rve"/>
    <property type="match status" value="1"/>
</dbReference>
<name>A0A7M1XHU7_9SPIR</name>
<dbReference type="PANTHER" id="PTHR46889">
    <property type="entry name" value="TRANSPOSASE INSF FOR INSERTION SEQUENCE IS3B-RELATED"/>
    <property type="match status" value="1"/>
</dbReference>
<gene>
    <name evidence="2" type="ORF">DYE49_00595</name>
</gene>
<reference evidence="2 3" key="1">
    <citation type="submission" date="2018-08" db="EMBL/GenBank/DDBJ databases">
        <title>The first complete genome of Treponema rectale (CHPAT), a commensal spirochete of the bovine rectum.</title>
        <authorList>
            <person name="Staton G.J."/>
            <person name="Clegg S.R."/>
            <person name="Carter S.D."/>
            <person name="Radford A.D."/>
            <person name="Darby A."/>
            <person name="Hall N."/>
            <person name="Birtles R.J."/>
            <person name="Evans N.J."/>
        </authorList>
    </citation>
    <scope>NUCLEOTIDE SEQUENCE [LARGE SCALE GENOMIC DNA]</scope>
    <source>
        <strain evidence="2 3">CHPA</strain>
    </source>
</reference>
<dbReference type="EMBL" id="CP031517">
    <property type="protein sequence ID" value="QOS39029.1"/>
    <property type="molecule type" value="Genomic_DNA"/>
</dbReference>
<dbReference type="InterPro" id="IPR001584">
    <property type="entry name" value="Integrase_cat-core"/>
</dbReference>
<dbReference type="GO" id="GO:0003676">
    <property type="term" value="F:nucleic acid binding"/>
    <property type="evidence" value="ECO:0007669"/>
    <property type="project" value="InterPro"/>
</dbReference>
<dbReference type="InterPro" id="IPR036397">
    <property type="entry name" value="RNaseH_sf"/>
</dbReference>
<dbReference type="Pfam" id="PF13333">
    <property type="entry name" value="rve_2"/>
    <property type="match status" value="1"/>
</dbReference>
<dbReference type="SUPFAM" id="SSF53098">
    <property type="entry name" value="Ribonuclease H-like"/>
    <property type="match status" value="1"/>
</dbReference>
<organism evidence="2 3">
    <name type="scientific">Treponema rectale</name>
    <dbReference type="NCBI Taxonomy" id="744512"/>
    <lineage>
        <taxon>Bacteria</taxon>
        <taxon>Pseudomonadati</taxon>
        <taxon>Spirochaetota</taxon>
        <taxon>Spirochaetia</taxon>
        <taxon>Spirochaetales</taxon>
        <taxon>Treponemataceae</taxon>
        <taxon>Treponema</taxon>
    </lineage>
</organism>
<dbReference type="InterPro" id="IPR048020">
    <property type="entry name" value="Transpos_IS3"/>
</dbReference>
<feature type="domain" description="Integrase catalytic" evidence="1">
    <location>
        <begin position="146"/>
        <end position="310"/>
    </location>
</feature>
<dbReference type="PROSITE" id="PS50994">
    <property type="entry name" value="INTEGRASE"/>
    <property type="match status" value="1"/>
</dbReference>
<dbReference type="KEGG" id="trc:DYE49_00595"/>
<dbReference type="GO" id="GO:0015074">
    <property type="term" value="P:DNA integration"/>
    <property type="evidence" value="ECO:0007669"/>
    <property type="project" value="InterPro"/>
</dbReference>
<dbReference type="Gene3D" id="3.30.420.10">
    <property type="entry name" value="Ribonuclease H-like superfamily/Ribonuclease H"/>
    <property type="match status" value="1"/>
</dbReference>
<dbReference type="InterPro" id="IPR025948">
    <property type="entry name" value="HTH-like_dom"/>
</dbReference>
<dbReference type="AlphaFoldDB" id="A0A7M1XHU7"/>
<accession>A0A7M1XHU7</accession>
<evidence type="ECO:0000259" key="1">
    <source>
        <dbReference type="PROSITE" id="PS50994"/>
    </source>
</evidence>
<dbReference type="Pfam" id="PF13276">
    <property type="entry name" value="HTH_21"/>
    <property type="match status" value="1"/>
</dbReference>
<dbReference type="Proteomes" id="UP000593591">
    <property type="component" value="Chromosome"/>
</dbReference>
<dbReference type="PANTHER" id="PTHR46889:SF4">
    <property type="entry name" value="TRANSPOSASE INSO FOR INSERTION SEQUENCE ELEMENT IS911B-RELATED"/>
    <property type="match status" value="1"/>
</dbReference>
<dbReference type="InterPro" id="IPR050900">
    <property type="entry name" value="Transposase_IS3/IS150/IS904"/>
</dbReference>